<reference evidence="2 3" key="1">
    <citation type="submission" date="2017-04" db="EMBL/GenBank/DDBJ databases">
        <title>Genome Announcement: Closed genomes of Ralstonia solanacearum strains K60, UW551, and UW700.</title>
        <authorList>
            <person name="Hayes M."/>
            <person name="Macintyre A.M."/>
            <person name="Allen C."/>
        </authorList>
    </citation>
    <scope>NUCLEOTIDE SEQUENCE [LARGE SCALE GENOMIC DNA]</scope>
    <source>
        <strain evidence="2 3">UW25</strain>
    </source>
</reference>
<proteinExistence type="predicted"/>
<comment type="caution">
    <text evidence="2">The sequence shown here is derived from an EMBL/GenBank/DDBJ whole genome shotgun (WGS) entry which is preliminary data.</text>
</comment>
<dbReference type="Proteomes" id="UP000216164">
    <property type="component" value="Unassembled WGS sequence"/>
</dbReference>
<protein>
    <submittedName>
        <fullName evidence="2">Uncharacterized protein</fullName>
    </submittedName>
</protein>
<dbReference type="EMBL" id="NCTK01000002">
    <property type="protein sequence ID" value="OYQ09765.1"/>
    <property type="molecule type" value="Genomic_DNA"/>
</dbReference>
<organism evidence="2 3">
    <name type="scientific">Ralstonia solanacearum K60</name>
    <dbReference type="NCBI Taxonomy" id="1091042"/>
    <lineage>
        <taxon>Bacteria</taxon>
        <taxon>Pseudomonadati</taxon>
        <taxon>Pseudomonadota</taxon>
        <taxon>Betaproteobacteria</taxon>
        <taxon>Burkholderiales</taxon>
        <taxon>Burkholderiaceae</taxon>
        <taxon>Ralstonia</taxon>
        <taxon>Ralstonia solanacearum species complex</taxon>
    </lineage>
</organism>
<accession>A0AAP7ZIN7</accession>
<sequence length="66" mass="6706">MEPVGESDAPVLHAAGGKMSDVGDGDQPFGMGAVSALSVVSPPARVIDVRGMAAQGAARDRRRRCA</sequence>
<dbReference type="AlphaFoldDB" id="A0AAP7ZIN7"/>
<gene>
    <name evidence="2" type="ORF">B7R77_23270</name>
</gene>
<evidence type="ECO:0000256" key="1">
    <source>
        <dbReference type="SAM" id="MobiDB-lite"/>
    </source>
</evidence>
<evidence type="ECO:0000313" key="2">
    <source>
        <dbReference type="EMBL" id="OYQ09765.1"/>
    </source>
</evidence>
<feature type="region of interest" description="Disordered" evidence="1">
    <location>
        <begin position="1"/>
        <end position="26"/>
    </location>
</feature>
<evidence type="ECO:0000313" key="3">
    <source>
        <dbReference type="Proteomes" id="UP000216164"/>
    </source>
</evidence>
<name>A0AAP7ZIN7_RALSL</name>